<gene>
    <name evidence="3" type="ORF">TRFO_08297</name>
</gene>
<dbReference type="GeneID" id="94828905"/>
<evidence type="ECO:0000259" key="2">
    <source>
        <dbReference type="PROSITE" id="PS50102"/>
    </source>
</evidence>
<dbReference type="RefSeq" id="XP_068352802.1">
    <property type="nucleotide sequence ID" value="XM_068494201.1"/>
</dbReference>
<dbReference type="EMBL" id="MLAK01000993">
    <property type="protein sequence ID" value="OHS99665.1"/>
    <property type="molecule type" value="Genomic_DNA"/>
</dbReference>
<sequence length="103" mass="11433">MLTDAFSKYGNIEHATILTTTHGDDQASPVYGFVQFENEYDCNAALSAVPPFIGDQQVEVHLAKLNPEVKDTIYVTGFDSSVKESQLLAHFKKYNPTDIHIGK</sequence>
<dbReference type="Pfam" id="PF00076">
    <property type="entry name" value="RRM_1"/>
    <property type="match status" value="1"/>
</dbReference>
<dbReference type="SUPFAM" id="SSF54928">
    <property type="entry name" value="RNA-binding domain, RBD"/>
    <property type="match status" value="1"/>
</dbReference>
<dbReference type="Gene3D" id="3.30.70.330">
    <property type="match status" value="1"/>
</dbReference>
<evidence type="ECO:0000313" key="4">
    <source>
        <dbReference type="Proteomes" id="UP000179807"/>
    </source>
</evidence>
<dbReference type="PROSITE" id="PS50102">
    <property type="entry name" value="RRM"/>
    <property type="match status" value="1"/>
</dbReference>
<dbReference type="AlphaFoldDB" id="A0A1J4JLU8"/>
<proteinExistence type="predicted"/>
<keyword evidence="4" id="KW-1185">Reference proteome</keyword>
<evidence type="ECO:0000256" key="1">
    <source>
        <dbReference type="PROSITE-ProRule" id="PRU00176"/>
    </source>
</evidence>
<name>A0A1J4JLU8_9EUKA</name>
<evidence type="ECO:0000313" key="3">
    <source>
        <dbReference type="EMBL" id="OHS99665.1"/>
    </source>
</evidence>
<protein>
    <recommendedName>
        <fullName evidence="2">RRM domain-containing protein</fullName>
    </recommendedName>
</protein>
<comment type="caution">
    <text evidence="3">The sequence shown here is derived from an EMBL/GenBank/DDBJ whole genome shotgun (WGS) entry which is preliminary data.</text>
</comment>
<organism evidence="3 4">
    <name type="scientific">Tritrichomonas foetus</name>
    <dbReference type="NCBI Taxonomy" id="1144522"/>
    <lineage>
        <taxon>Eukaryota</taxon>
        <taxon>Metamonada</taxon>
        <taxon>Parabasalia</taxon>
        <taxon>Tritrichomonadida</taxon>
        <taxon>Tritrichomonadidae</taxon>
        <taxon>Tritrichomonas</taxon>
    </lineage>
</organism>
<dbReference type="Proteomes" id="UP000179807">
    <property type="component" value="Unassembled WGS sequence"/>
</dbReference>
<dbReference type="InterPro" id="IPR035979">
    <property type="entry name" value="RBD_domain_sf"/>
</dbReference>
<dbReference type="GO" id="GO:0003723">
    <property type="term" value="F:RNA binding"/>
    <property type="evidence" value="ECO:0007669"/>
    <property type="project" value="UniProtKB-UniRule"/>
</dbReference>
<keyword evidence="1" id="KW-0694">RNA-binding</keyword>
<dbReference type="InterPro" id="IPR000504">
    <property type="entry name" value="RRM_dom"/>
</dbReference>
<reference evidence="3" key="1">
    <citation type="submission" date="2016-10" db="EMBL/GenBank/DDBJ databases">
        <authorList>
            <person name="Benchimol M."/>
            <person name="Almeida L.G."/>
            <person name="Vasconcelos A.T."/>
            <person name="Perreira-Neves A."/>
            <person name="Rosa I.A."/>
            <person name="Tasca T."/>
            <person name="Bogo M.R."/>
            <person name="de Souza W."/>
        </authorList>
    </citation>
    <scope>NUCLEOTIDE SEQUENCE [LARGE SCALE GENOMIC DNA]</scope>
    <source>
        <strain evidence="3">K</strain>
    </source>
</reference>
<accession>A0A1J4JLU8</accession>
<dbReference type="CDD" id="cd00590">
    <property type="entry name" value="RRM_SF"/>
    <property type="match status" value="1"/>
</dbReference>
<dbReference type="VEuPathDB" id="TrichDB:TRFO_08297"/>
<dbReference type="InterPro" id="IPR012677">
    <property type="entry name" value="Nucleotide-bd_a/b_plait_sf"/>
</dbReference>
<feature type="domain" description="RRM" evidence="2">
    <location>
        <begin position="1"/>
        <end position="65"/>
    </location>
</feature>